<organism evidence="1 2">
    <name type="scientific">Atlantibacter subterraneus</name>
    <dbReference type="NCBI Taxonomy" id="255519"/>
    <lineage>
        <taxon>Bacteria</taxon>
        <taxon>Pseudomonadati</taxon>
        <taxon>Pseudomonadota</taxon>
        <taxon>Gammaproteobacteria</taxon>
        <taxon>Enterobacterales</taxon>
        <taxon>Enterobacteriaceae</taxon>
        <taxon>Atlantibacter</taxon>
    </lineage>
</organism>
<dbReference type="RefSeq" id="WP_317678600.1">
    <property type="nucleotide sequence ID" value="NZ_JAWLOF010000009.1"/>
</dbReference>
<gene>
    <name evidence="1" type="ORF">R4P48_14075</name>
</gene>
<dbReference type="Pfam" id="PF21822">
    <property type="entry name" value="Phage_TAC_15"/>
    <property type="match status" value="1"/>
</dbReference>
<keyword evidence="2" id="KW-1185">Reference proteome</keyword>
<evidence type="ECO:0000313" key="2">
    <source>
        <dbReference type="Proteomes" id="UP001187066"/>
    </source>
</evidence>
<accession>A0ABU4E3V4</accession>
<protein>
    <recommendedName>
        <fullName evidence="3">Bacteriophage protein</fullName>
    </recommendedName>
</protein>
<evidence type="ECO:0000313" key="1">
    <source>
        <dbReference type="EMBL" id="MDV7023800.1"/>
    </source>
</evidence>
<dbReference type="EMBL" id="JAWLOF010000009">
    <property type="protein sequence ID" value="MDV7023800.1"/>
    <property type="molecule type" value="Genomic_DNA"/>
</dbReference>
<reference evidence="1 2" key="1">
    <citation type="submission" date="2023-10" db="EMBL/GenBank/DDBJ databases">
        <authorList>
            <person name="Dale J."/>
        </authorList>
    </citation>
    <scope>NUCLEOTIDE SEQUENCE [LARGE SCALE GENOMIC DNA]</scope>
    <source>
        <strain evidence="1 2">2023EL-00970</strain>
    </source>
</reference>
<evidence type="ECO:0008006" key="3">
    <source>
        <dbReference type="Google" id="ProtNLM"/>
    </source>
</evidence>
<comment type="caution">
    <text evidence="1">The sequence shown here is derived from an EMBL/GenBank/DDBJ whole genome shotgun (WGS) entry which is preliminary data.</text>
</comment>
<dbReference type="Proteomes" id="UP001187066">
    <property type="component" value="Unassembled WGS sequence"/>
</dbReference>
<dbReference type="InterPro" id="IPR049156">
    <property type="entry name" value="Phage_chap_TAC_15-like"/>
</dbReference>
<proteinExistence type="predicted"/>
<name>A0ABU4E3V4_9ENTR</name>
<sequence>MELTLKGEVYRLSKLSVFEQLKVARKLLPVLAGMLTDFQTIREKMHASEGGKLIETLAPKIADAVAGLSDQDVDAILFPCLQVVSRQHMKAWVPVCRQGEMAFDDLDLSVMLQLVARVVADSLGNFLQELPTSVTPSPITA</sequence>